<evidence type="ECO:0000256" key="1">
    <source>
        <dbReference type="ARBA" id="ARBA00004365"/>
    </source>
</evidence>
<accession>A0A916YW99</accession>
<dbReference type="Proteomes" id="UP000612349">
    <property type="component" value="Unassembled WGS sequence"/>
</dbReference>
<name>A0A916YW99_9SPHN</name>
<dbReference type="NCBIfam" id="TIGR02550">
    <property type="entry name" value="flagell_flgL"/>
    <property type="match status" value="1"/>
</dbReference>
<reference evidence="6" key="1">
    <citation type="journal article" date="2014" name="Int. J. Syst. Evol. Microbiol.">
        <title>Complete genome sequence of Corynebacterium casei LMG S-19264T (=DSM 44701T), isolated from a smear-ripened cheese.</title>
        <authorList>
            <consortium name="US DOE Joint Genome Institute (JGI-PGF)"/>
            <person name="Walter F."/>
            <person name="Albersmeier A."/>
            <person name="Kalinowski J."/>
            <person name="Ruckert C."/>
        </authorList>
    </citation>
    <scope>NUCLEOTIDE SEQUENCE</scope>
    <source>
        <strain evidence="6">CGMCC 1.15360</strain>
    </source>
</reference>
<evidence type="ECO:0000256" key="4">
    <source>
        <dbReference type="ARBA" id="ARBA00023143"/>
    </source>
</evidence>
<comment type="subcellular location">
    <subcellularLocation>
        <location evidence="1">Bacterial flagellum</location>
    </subcellularLocation>
    <subcellularLocation>
        <location evidence="2">Secreted</location>
    </subcellularLocation>
</comment>
<feature type="domain" description="Flagellin N-terminal" evidence="5">
    <location>
        <begin position="16"/>
        <end position="142"/>
    </location>
</feature>
<dbReference type="InterPro" id="IPR013384">
    <property type="entry name" value="Flagell_FlgL"/>
</dbReference>
<dbReference type="AlphaFoldDB" id="A0A916YW99"/>
<protein>
    <recommendedName>
        <fullName evidence="5">Flagellin N-terminal domain-containing protein</fullName>
    </recommendedName>
</protein>
<dbReference type="EMBL" id="BMIP01000002">
    <property type="protein sequence ID" value="GGD63905.1"/>
    <property type="molecule type" value="Genomic_DNA"/>
</dbReference>
<dbReference type="GO" id="GO:0005576">
    <property type="term" value="C:extracellular region"/>
    <property type="evidence" value="ECO:0007669"/>
    <property type="project" value="UniProtKB-SubCell"/>
</dbReference>
<sequence length="306" mass="31786">MAIYSTSTAAFYDRSRMSMSSLRLQAESYQQQLSTGDRLERSSDDPVAASRLRTLSRTGRLSQIDAANADRAATDLTLADSTLSSIADVLARAQELAVQAGSSTMSDTNRAAIATEMEQIHQQLFSLANTRDATGHALFGGETAGDAYALNGAGTAVYIGTAAADELDVGEGQNVPRSVTGPDIFAFDDNGTPADAMAVVQQLAAALAGASADPAAAARDAAGSLSNAIENVTTSQTVVGARLAWIDFVQARQTDMGELRAAEENELGGIDIASTVINLQEALTALEASQASFTKLSSISLFNHIG</sequence>
<evidence type="ECO:0000313" key="7">
    <source>
        <dbReference type="Proteomes" id="UP000612349"/>
    </source>
</evidence>
<evidence type="ECO:0000259" key="5">
    <source>
        <dbReference type="Pfam" id="PF00669"/>
    </source>
</evidence>
<dbReference type="Gene3D" id="1.20.1330.10">
    <property type="entry name" value="f41 fragment of flagellin, N-terminal domain"/>
    <property type="match status" value="1"/>
</dbReference>
<evidence type="ECO:0000313" key="6">
    <source>
        <dbReference type="EMBL" id="GGD63905.1"/>
    </source>
</evidence>
<evidence type="ECO:0000256" key="2">
    <source>
        <dbReference type="ARBA" id="ARBA00004613"/>
    </source>
</evidence>
<keyword evidence="7" id="KW-1185">Reference proteome</keyword>
<evidence type="ECO:0000256" key="3">
    <source>
        <dbReference type="ARBA" id="ARBA00005709"/>
    </source>
</evidence>
<dbReference type="GO" id="GO:0005198">
    <property type="term" value="F:structural molecule activity"/>
    <property type="evidence" value="ECO:0007669"/>
    <property type="project" value="InterPro"/>
</dbReference>
<dbReference type="GO" id="GO:0009424">
    <property type="term" value="C:bacterial-type flagellum hook"/>
    <property type="evidence" value="ECO:0007669"/>
    <property type="project" value="InterPro"/>
</dbReference>
<comment type="caution">
    <text evidence="6">The sequence shown here is derived from an EMBL/GenBank/DDBJ whole genome shotgun (WGS) entry which is preliminary data.</text>
</comment>
<proteinExistence type="inferred from homology"/>
<gene>
    <name evidence="6" type="ORF">GCM10010990_11730</name>
</gene>
<dbReference type="PANTHER" id="PTHR42792:SF1">
    <property type="entry name" value="FLAGELLAR HOOK-ASSOCIATED PROTEIN 3"/>
    <property type="match status" value="1"/>
</dbReference>
<dbReference type="InterPro" id="IPR001492">
    <property type="entry name" value="Flagellin"/>
</dbReference>
<comment type="similarity">
    <text evidence="3">Belongs to the bacterial flagellin family.</text>
</comment>
<dbReference type="Pfam" id="PF00669">
    <property type="entry name" value="Flagellin_N"/>
    <property type="match status" value="1"/>
</dbReference>
<dbReference type="PANTHER" id="PTHR42792">
    <property type="entry name" value="FLAGELLIN"/>
    <property type="match status" value="1"/>
</dbReference>
<organism evidence="6 7">
    <name type="scientific">Croceicoccus mobilis</name>
    <dbReference type="NCBI Taxonomy" id="1703339"/>
    <lineage>
        <taxon>Bacteria</taxon>
        <taxon>Pseudomonadati</taxon>
        <taxon>Pseudomonadota</taxon>
        <taxon>Alphaproteobacteria</taxon>
        <taxon>Sphingomonadales</taxon>
        <taxon>Erythrobacteraceae</taxon>
        <taxon>Croceicoccus</taxon>
    </lineage>
</organism>
<dbReference type="SUPFAM" id="SSF64518">
    <property type="entry name" value="Phase 1 flagellin"/>
    <property type="match status" value="1"/>
</dbReference>
<keyword evidence="4" id="KW-0975">Bacterial flagellum</keyword>
<dbReference type="InterPro" id="IPR001029">
    <property type="entry name" value="Flagellin_N"/>
</dbReference>
<reference evidence="6" key="2">
    <citation type="submission" date="2020-09" db="EMBL/GenBank/DDBJ databases">
        <authorList>
            <person name="Sun Q."/>
            <person name="Zhou Y."/>
        </authorList>
    </citation>
    <scope>NUCLEOTIDE SEQUENCE</scope>
    <source>
        <strain evidence="6">CGMCC 1.15360</strain>
    </source>
</reference>
<dbReference type="GO" id="GO:0071973">
    <property type="term" value="P:bacterial-type flagellum-dependent cell motility"/>
    <property type="evidence" value="ECO:0007669"/>
    <property type="project" value="InterPro"/>
</dbReference>
<dbReference type="RefSeq" id="WP_066776136.1">
    <property type="nucleotide sequence ID" value="NZ_BMIP01000002.1"/>
</dbReference>
<dbReference type="OrthoDB" id="7389561at2"/>